<dbReference type="Pfam" id="PF07992">
    <property type="entry name" value="Pyr_redox_2"/>
    <property type="match status" value="1"/>
</dbReference>
<accession>A0A1M5QJG6</accession>
<dbReference type="GO" id="GO:0016491">
    <property type="term" value="F:oxidoreductase activity"/>
    <property type="evidence" value="ECO:0007669"/>
    <property type="project" value="UniProtKB-KW"/>
</dbReference>
<reference evidence="4 5" key="1">
    <citation type="submission" date="2016-11" db="EMBL/GenBank/DDBJ databases">
        <authorList>
            <person name="Jaros S."/>
            <person name="Januszkiewicz K."/>
            <person name="Wedrychowicz H."/>
        </authorList>
    </citation>
    <scope>NUCLEOTIDE SEQUENCE [LARGE SCALE GENOMIC DNA]</scope>
    <source>
        <strain evidence="4 5">DSM 18231</strain>
    </source>
</reference>
<protein>
    <submittedName>
        <fullName evidence="4">Thioredoxin reductase (NADPH)</fullName>
    </submittedName>
</protein>
<evidence type="ECO:0000313" key="5">
    <source>
        <dbReference type="Proteomes" id="UP000184000"/>
    </source>
</evidence>
<dbReference type="Proteomes" id="UP000184000">
    <property type="component" value="Unassembled WGS sequence"/>
</dbReference>
<dbReference type="InterPro" id="IPR023753">
    <property type="entry name" value="FAD/NAD-binding_dom"/>
</dbReference>
<dbReference type="InterPro" id="IPR036188">
    <property type="entry name" value="FAD/NAD-bd_sf"/>
</dbReference>
<feature type="domain" description="FAD/NAD(P)-binding" evidence="3">
    <location>
        <begin position="62"/>
        <end position="339"/>
    </location>
</feature>
<dbReference type="PRINTS" id="PR00469">
    <property type="entry name" value="PNDRDTASEII"/>
</dbReference>
<dbReference type="SUPFAM" id="SSF51905">
    <property type="entry name" value="FAD/NAD(P)-binding domain"/>
    <property type="match status" value="2"/>
</dbReference>
<evidence type="ECO:0000256" key="2">
    <source>
        <dbReference type="ARBA" id="ARBA00023002"/>
    </source>
</evidence>
<dbReference type="EMBL" id="FQXA01000004">
    <property type="protein sequence ID" value="SHH14274.1"/>
    <property type="molecule type" value="Genomic_DNA"/>
</dbReference>
<evidence type="ECO:0000259" key="3">
    <source>
        <dbReference type="Pfam" id="PF07992"/>
    </source>
</evidence>
<sequence length="373" mass="39727">MAIVRDGTSTRKSNQLSKQHISLIGTAELSSRGPFLQATSLAIRSAMNELSTSSSQNPAVIDCLIVGGGPGGLTAALYLARFRRSCMVVDAGSSRASWIPKSHNYPGFPPGINGNDLLARLREQARGYGARLEHGRVEHIEPHADGFSVRYGDATCVTRRIILATGIEDTLPDMPDVEQAIAEGKVRLCAICDGYEVDGDNVAVYGEAENAISHAVFLRTFTDRVTVVVHGEPNACDQAIALAEHYDIRVIGDRVESLNPCDTGIELLTCRGERHHFDIIYPSLGARFRSDLALQLGVDCDECGGIWVDDHLQTTMRGLYAIGDVTLGLKQMSVAIGQAAQAATAVHNSLEANPWGGSGLDTAGSAVAGSTGR</sequence>
<dbReference type="PANTHER" id="PTHR48105">
    <property type="entry name" value="THIOREDOXIN REDUCTASE 1-RELATED-RELATED"/>
    <property type="match status" value="1"/>
</dbReference>
<name>A0A1M5QJG6_9GAMM</name>
<dbReference type="Gene3D" id="3.50.50.60">
    <property type="entry name" value="FAD/NAD(P)-binding domain"/>
    <property type="match status" value="2"/>
</dbReference>
<keyword evidence="2" id="KW-0560">Oxidoreductase</keyword>
<gene>
    <name evidence="4" type="ORF">SAMN02744645_2674</name>
</gene>
<evidence type="ECO:0000256" key="1">
    <source>
        <dbReference type="ARBA" id="ARBA00022630"/>
    </source>
</evidence>
<evidence type="ECO:0000313" key="4">
    <source>
        <dbReference type="EMBL" id="SHH14274.1"/>
    </source>
</evidence>
<dbReference type="InterPro" id="IPR050097">
    <property type="entry name" value="Ferredoxin-NADP_redctase_2"/>
</dbReference>
<dbReference type="PRINTS" id="PR00368">
    <property type="entry name" value="FADPNR"/>
</dbReference>
<proteinExistence type="predicted"/>
<keyword evidence="1" id="KW-0285">Flavoprotein</keyword>
<organism evidence="4 5">
    <name type="scientific">Stutzerimonas xanthomarina DSM 18231</name>
    <dbReference type="NCBI Taxonomy" id="1403346"/>
    <lineage>
        <taxon>Bacteria</taxon>
        <taxon>Pseudomonadati</taxon>
        <taxon>Pseudomonadota</taxon>
        <taxon>Gammaproteobacteria</taxon>
        <taxon>Pseudomonadales</taxon>
        <taxon>Pseudomonadaceae</taxon>
        <taxon>Stutzerimonas</taxon>
    </lineage>
</organism>
<dbReference type="AlphaFoldDB" id="A0A1M5QJG6"/>